<keyword evidence="1" id="KW-0488">Methylation</keyword>
<dbReference type="Proteomes" id="UP000076798">
    <property type="component" value="Unassembled WGS sequence"/>
</dbReference>
<dbReference type="SMART" id="SM00174">
    <property type="entry name" value="RHO"/>
    <property type="match status" value="1"/>
</dbReference>
<proteinExistence type="predicted"/>
<dbReference type="InterPro" id="IPR027417">
    <property type="entry name" value="P-loop_NTPase"/>
</dbReference>
<dbReference type="InterPro" id="IPR001806">
    <property type="entry name" value="Small_GTPase"/>
</dbReference>
<dbReference type="AlphaFoldDB" id="A0A166J0K9"/>
<evidence type="ECO:0000256" key="1">
    <source>
        <dbReference type="ARBA" id="ARBA00022481"/>
    </source>
</evidence>
<gene>
    <name evidence="4" type="ORF">SISSUDRAFT_1039541</name>
</gene>
<dbReference type="CDD" id="cd00157">
    <property type="entry name" value="Rho"/>
    <property type="match status" value="1"/>
</dbReference>
<keyword evidence="3" id="KW-0342">GTP-binding</keyword>
<dbReference type="SUPFAM" id="SSF52540">
    <property type="entry name" value="P-loop containing nucleoside triphosphate hydrolases"/>
    <property type="match status" value="1"/>
</dbReference>
<sequence length="189" mass="21877">MKEYKILFVGDWLSGKNPVMESFITNKPIDEADPNHYSYPTYYDFSLDVAMDSETYHLKLTDVRVDCYERLRPLAYPGTDAFVYCFSTCYRDSFDNLEEKWYPEVHHFCPEVPFIVMGAQIEQRKETEPDQEVSTEEASAWAVNYGAEAYIECSAKTMEGVRDVFEAAVKAAKLPRKKLKTTRLKCIVV</sequence>
<dbReference type="PROSITE" id="PS51419">
    <property type="entry name" value="RAB"/>
    <property type="match status" value="1"/>
</dbReference>
<name>A0A166J0K9_9AGAM</name>
<accession>A0A166J0K9</accession>
<evidence type="ECO:0000256" key="3">
    <source>
        <dbReference type="ARBA" id="ARBA00023134"/>
    </source>
</evidence>
<dbReference type="GO" id="GO:0005525">
    <property type="term" value="F:GTP binding"/>
    <property type="evidence" value="ECO:0007669"/>
    <property type="project" value="UniProtKB-KW"/>
</dbReference>
<dbReference type="InterPro" id="IPR005225">
    <property type="entry name" value="Small_GTP-bd"/>
</dbReference>
<organism evidence="4 5">
    <name type="scientific">Sistotremastrum suecicum HHB10207 ss-3</name>
    <dbReference type="NCBI Taxonomy" id="1314776"/>
    <lineage>
        <taxon>Eukaryota</taxon>
        <taxon>Fungi</taxon>
        <taxon>Dikarya</taxon>
        <taxon>Basidiomycota</taxon>
        <taxon>Agaricomycotina</taxon>
        <taxon>Agaricomycetes</taxon>
        <taxon>Sistotremastrales</taxon>
        <taxon>Sistotremastraceae</taxon>
        <taxon>Sistotremastrum</taxon>
    </lineage>
</organism>
<dbReference type="Gene3D" id="3.40.50.300">
    <property type="entry name" value="P-loop containing nucleotide triphosphate hydrolases"/>
    <property type="match status" value="1"/>
</dbReference>
<dbReference type="GO" id="GO:0003924">
    <property type="term" value="F:GTPase activity"/>
    <property type="evidence" value="ECO:0007669"/>
    <property type="project" value="InterPro"/>
</dbReference>
<dbReference type="Pfam" id="PF00071">
    <property type="entry name" value="Ras"/>
    <property type="match status" value="1"/>
</dbReference>
<dbReference type="SMART" id="SM00173">
    <property type="entry name" value="RAS"/>
    <property type="match status" value="1"/>
</dbReference>
<evidence type="ECO:0000313" key="4">
    <source>
        <dbReference type="EMBL" id="KZT44257.1"/>
    </source>
</evidence>
<dbReference type="OrthoDB" id="8830751at2759"/>
<keyword evidence="4" id="KW-0378">Hydrolase</keyword>
<dbReference type="PROSITE" id="PS51420">
    <property type="entry name" value="RHO"/>
    <property type="match status" value="1"/>
</dbReference>
<dbReference type="InterPro" id="IPR003578">
    <property type="entry name" value="Small_GTPase_Rho"/>
</dbReference>
<keyword evidence="5" id="KW-1185">Reference proteome</keyword>
<dbReference type="GO" id="GO:0007264">
    <property type="term" value="P:small GTPase-mediated signal transduction"/>
    <property type="evidence" value="ECO:0007669"/>
    <property type="project" value="InterPro"/>
</dbReference>
<keyword evidence="2" id="KW-0547">Nucleotide-binding</keyword>
<protein>
    <submittedName>
        <fullName evidence="4">p-loop containing nucleoside triphosphate hydrolase protein</fullName>
    </submittedName>
</protein>
<evidence type="ECO:0000256" key="2">
    <source>
        <dbReference type="ARBA" id="ARBA00022741"/>
    </source>
</evidence>
<dbReference type="PANTHER" id="PTHR24072">
    <property type="entry name" value="RHO FAMILY GTPASE"/>
    <property type="match status" value="1"/>
</dbReference>
<dbReference type="PROSITE" id="PS51421">
    <property type="entry name" value="RAS"/>
    <property type="match status" value="1"/>
</dbReference>
<evidence type="ECO:0000313" key="5">
    <source>
        <dbReference type="Proteomes" id="UP000076798"/>
    </source>
</evidence>
<dbReference type="PRINTS" id="PR00449">
    <property type="entry name" value="RASTRNSFRMNG"/>
</dbReference>
<reference evidence="4 5" key="1">
    <citation type="journal article" date="2016" name="Mol. Biol. Evol.">
        <title>Comparative Genomics of Early-Diverging Mushroom-Forming Fungi Provides Insights into the Origins of Lignocellulose Decay Capabilities.</title>
        <authorList>
            <person name="Nagy L.G."/>
            <person name="Riley R."/>
            <person name="Tritt A."/>
            <person name="Adam C."/>
            <person name="Daum C."/>
            <person name="Floudas D."/>
            <person name="Sun H."/>
            <person name="Yadav J.S."/>
            <person name="Pangilinan J."/>
            <person name="Larsson K.H."/>
            <person name="Matsuura K."/>
            <person name="Barry K."/>
            <person name="Labutti K."/>
            <person name="Kuo R."/>
            <person name="Ohm R.A."/>
            <person name="Bhattacharya S.S."/>
            <person name="Shirouzu T."/>
            <person name="Yoshinaga Y."/>
            <person name="Martin F.M."/>
            <person name="Grigoriev I.V."/>
            <person name="Hibbett D.S."/>
        </authorList>
    </citation>
    <scope>NUCLEOTIDE SEQUENCE [LARGE SCALE GENOMIC DNA]</scope>
    <source>
        <strain evidence="4 5">HHB10207 ss-3</strain>
    </source>
</reference>
<dbReference type="EMBL" id="KV428005">
    <property type="protein sequence ID" value="KZT44257.1"/>
    <property type="molecule type" value="Genomic_DNA"/>
</dbReference>
<dbReference type="SMART" id="SM00175">
    <property type="entry name" value="RAB"/>
    <property type="match status" value="1"/>
</dbReference>
<dbReference type="STRING" id="1314776.A0A166J0K9"/>
<dbReference type="NCBIfam" id="TIGR00231">
    <property type="entry name" value="small_GTP"/>
    <property type="match status" value="1"/>
</dbReference>